<keyword evidence="2 7" id="KW-0067">ATP-binding</keyword>
<dbReference type="InterPro" id="IPR003593">
    <property type="entry name" value="AAA+_ATPase"/>
</dbReference>
<keyword evidence="7" id="KW-0378">Hydrolase</keyword>
<dbReference type="InterPro" id="IPR027417">
    <property type="entry name" value="P-loop_NTPase"/>
</dbReference>
<accession>A0A832QCY0</accession>
<dbReference type="PANTHER" id="PTHR11638">
    <property type="entry name" value="ATP-DEPENDENT CLP PROTEASE"/>
    <property type="match status" value="1"/>
</dbReference>
<dbReference type="CDD" id="cd00009">
    <property type="entry name" value="AAA"/>
    <property type="match status" value="1"/>
</dbReference>
<dbReference type="Pfam" id="PF00004">
    <property type="entry name" value="AAA"/>
    <property type="match status" value="1"/>
</dbReference>
<keyword evidence="3" id="KW-0143">Chaperone</keyword>
<evidence type="ECO:0000256" key="3">
    <source>
        <dbReference type="ARBA" id="ARBA00023186"/>
    </source>
</evidence>
<protein>
    <submittedName>
        <fullName evidence="7">ATP-dependent Clp protease ATP-binding subunit</fullName>
    </submittedName>
</protein>
<dbReference type="InterPro" id="IPR050130">
    <property type="entry name" value="ClpA_ClpB"/>
</dbReference>
<dbReference type="GO" id="GO:0008233">
    <property type="term" value="F:peptidase activity"/>
    <property type="evidence" value="ECO:0007669"/>
    <property type="project" value="UniProtKB-KW"/>
</dbReference>
<keyword evidence="4" id="KW-0812">Transmembrane</keyword>
<dbReference type="SMART" id="SM00382">
    <property type="entry name" value="AAA"/>
    <property type="match status" value="2"/>
</dbReference>
<sequence length="904" mass="102139">MAMEFDSKEKTLVGIHNKKRNSYSIISKGFKIPEDEDQSIFLLTRDHFFSVSTAQITSLLSNNPKYDKFEKVKNLICNILVIPGIIVGFAYILKITTLLDTYPQVLDIINLPIMNTFFGISLIAMMLLWHDFYGDKSRRSLLPTIKRFPQKELDEINAAGLKLGRYANLDIVNYLPTTTTQLLSDFSNDGVFRTLDCYKTLIQEEYFIREIIRRSDFNLDVNVLVEKDINEEKVPNLTFTSLRALLTYAIEEALLTDSKEILPQHIFLAITKIYQPLEKLLQKQNVNIDILREVIRHTNTLENQKVNYLDPDQPYFRTGGIGKAWIYGYTYILNHFSKDINVVIAKSRDVFGIGHDTEVENLVSTLGKISNKNALLIGEPGVGKSSIILGLAQRINRGDVPDQLRNKRIIELDINALIANSQGKSNIEELVIKAMTELSKAGNTILYIDEIQQIVPAKAADSGQSIAGMMLPYILNSDFPIIGSINYADYKKFFYSNESLRQSFTNIEVKEISAADALTILESKIKELENNFNCFITFPALVAAVEISERYIKDRKLPSSAVQTIEATCSWAQANGINKITAEHVSKVISIQKNVNITSIDQEESNKMMKLEENIRKKIIGQDAAVIAISEALRRARADIRNPNKPIGSFLFIGPTGVGKTYLAKVVGEEYFGSEDSMIRLDMSEYQDQSSISRFLGSSDNTDMFGQAEISLIDRIKRTPHTVVLFDEIEKANPEILNLFLQIFDEGRLTSAYGETVDFTNAIIICTSNIGSQILLEALNEPNTMWEEAKERSLLELRQSVRPELLNRFDDIIVFEPHDANKLSQIAVLELNTLAKRLAEKDITIKWAEQIPMLIASKSNVPGMGARPMKRYIQDKIEGQIAKGIIEQEIKPGQEINIPESWII</sequence>
<evidence type="ECO:0000313" key="7">
    <source>
        <dbReference type="EMBL" id="HHX99081.1"/>
    </source>
</evidence>
<dbReference type="Pfam" id="PF17871">
    <property type="entry name" value="AAA_lid_9"/>
    <property type="match status" value="1"/>
</dbReference>
<evidence type="ECO:0000256" key="4">
    <source>
        <dbReference type="SAM" id="Phobius"/>
    </source>
</evidence>
<gene>
    <name evidence="7" type="ORF">GX533_00115</name>
</gene>
<comment type="caution">
    <text evidence="7">The sequence shown here is derived from an EMBL/GenBank/DDBJ whole genome shotgun (WGS) entry which is preliminary data.</text>
</comment>
<dbReference type="Gene3D" id="1.10.8.60">
    <property type="match status" value="2"/>
</dbReference>
<dbReference type="InterPro" id="IPR003959">
    <property type="entry name" value="ATPase_AAA_core"/>
</dbReference>
<keyword evidence="1" id="KW-0547">Nucleotide-binding</keyword>
<evidence type="ECO:0000313" key="8">
    <source>
        <dbReference type="Proteomes" id="UP000576550"/>
    </source>
</evidence>
<reference evidence="7 8" key="1">
    <citation type="journal article" date="2020" name="Biotechnol. Biofuels">
        <title>New insights from the biogas microbiome by comprehensive genome-resolved metagenomics of nearly 1600 species originating from multiple anaerobic digesters.</title>
        <authorList>
            <person name="Campanaro S."/>
            <person name="Treu L."/>
            <person name="Rodriguez-R L.M."/>
            <person name="Kovalovszki A."/>
            <person name="Ziels R.M."/>
            <person name="Maus I."/>
            <person name="Zhu X."/>
            <person name="Kougias P.G."/>
            <person name="Basile A."/>
            <person name="Luo G."/>
            <person name="Schluter A."/>
            <person name="Konstantinidis K.T."/>
            <person name="Angelidaki I."/>
        </authorList>
    </citation>
    <scope>NUCLEOTIDE SEQUENCE [LARGE SCALE GENOMIC DNA]</scope>
    <source>
        <strain evidence="7">AS05jafATM_89</strain>
    </source>
</reference>
<feature type="domain" description="AAA+ ATPase" evidence="5">
    <location>
        <begin position="646"/>
        <end position="819"/>
    </location>
</feature>
<evidence type="ECO:0000259" key="6">
    <source>
        <dbReference type="SMART" id="SM01086"/>
    </source>
</evidence>
<dbReference type="Pfam" id="PF10431">
    <property type="entry name" value="ClpB_D2-small"/>
    <property type="match status" value="1"/>
</dbReference>
<dbReference type="Pfam" id="PF07724">
    <property type="entry name" value="AAA_2"/>
    <property type="match status" value="1"/>
</dbReference>
<feature type="domain" description="Clp ATPase C-terminal" evidence="6">
    <location>
        <begin position="819"/>
        <end position="902"/>
    </location>
</feature>
<proteinExistence type="predicted"/>
<dbReference type="GO" id="GO:0034605">
    <property type="term" value="P:cellular response to heat"/>
    <property type="evidence" value="ECO:0007669"/>
    <property type="project" value="TreeGrafter"/>
</dbReference>
<feature type="transmembrane region" description="Helical" evidence="4">
    <location>
        <begin position="108"/>
        <end position="129"/>
    </location>
</feature>
<dbReference type="InterPro" id="IPR019489">
    <property type="entry name" value="Clp_ATPase_C"/>
</dbReference>
<keyword evidence="7" id="KW-0645">Protease</keyword>
<dbReference type="Proteomes" id="UP000576550">
    <property type="component" value="Unassembled WGS sequence"/>
</dbReference>
<dbReference type="GO" id="GO:0016887">
    <property type="term" value="F:ATP hydrolysis activity"/>
    <property type="evidence" value="ECO:0007669"/>
    <property type="project" value="InterPro"/>
</dbReference>
<dbReference type="EMBL" id="DUTP01000001">
    <property type="protein sequence ID" value="HHX99081.1"/>
    <property type="molecule type" value="Genomic_DNA"/>
</dbReference>
<dbReference type="GO" id="GO:0006508">
    <property type="term" value="P:proteolysis"/>
    <property type="evidence" value="ECO:0007669"/>
    <property type="project" value="UniProtKB-KW"/>
</dbReference>
<dbReference type="SUPFAM" id="SSF52540">
    <property type="entry name" value="P-loop containing nucleoside triphosphate hydrolases"/>
    <property type="match status" value="2"/>
</dbReference>
<dbReference type="InterPro" id="IPR001270">
    <property type="entry name" value="ClpA/B"/>
</dbReference>
<dbReference type="SMART" id="SM01086">
    <property type="entry name" value="ClpB_D2-small"/>
    <property type="match status" value="1"/>
</dbReference>
<dbReference type="CDD" id="cd19499">
    <property type="entry name" value="RecA-like_ClpB_Hsp104-like"/>
    <property type="match status" value="1"/>
</dbReference>
<organism evidence="7 8">
    <name type="scientific">Candidatus Dojkabacteria bacterium</name>
    <dbReference type="NCBI Taxonomy" id="2099670"/>
    <lineage>
        <taxon>Bacteria</taxon>
        <taxon>Candidatus Dojkabacteria</taxon>
    </lineage>
</organism>
<name>A0A832QCY0_9BACT</name>
<evidence type="ECO:0000256" key="2">
    <source>
        <dbReference type="ARBA" id="ARBA00022840"/>
    </source>
</evidence>
<dbReference type="GO" id="GO:0005737">
    <property type="term" value="C:cytoplasm"/>
    <property type="evidence" value="ECO:0007669"/>
    <property type="project" value="TreeGrafter"/>
</dbReference>
<dbReference type="GO" id="GO:0005524">
    <property type="term" value="F:ATP binding"/>
    <property type="evidence" value="ECO:0007669"/>
    <property type="project" value="UniProtKB-KW"/>
</dbReference>
<dbReference type="InterPro" id="IPR041546">
    <property type="entry name" value="ClpA/ClpB_AAA_lid"/>
</dbReference>
<keyword evidence="4" id="KW-0472">Membrane</keyword>
<keyword evidence="4" id="KW-1133">Transmembrane helix</keyword>
<evidence type="ECO:0000259" key="5">
    <source>
        <dbReference type="SMART" id="SM00382"/>
    </source>
</evidence>
<dbReference type="PANTHER" id="PTHR11638:SF175">
    <property type="entry name" value="ATP-DEPENDENT CLP PROTEASE, ATP-BINDING SUBUNIT CLPC"/>
    <property type="match status" value="1"/>
</dbReference>
<feature type="domain" description="AAA+ ATPase" evidence="5">
    <location>
        <begin position="370"/>
        <end position="532"/>
    </location>
</feature>
<dbReference type="PRINTS" id="PR00300">
    <property type="entry name" value="CLPPROTEASEA"/>
</dbReference>
<dbReference type="AlphaFoldDB" id="A0A832QCY0"/>
<feature type="transmembrane region" description="Helical" evidence="4">
    <location>
        <begin position="75"/>
        <end position="93"/>
    </location>
</feature>
<evidence type="ECO:0000256" key="1">
    <source>
        <dbReference type="ARBA" id="ARBA00022741"/>
    </source>
</evidence>
<dbReference type="Gene3D" id="3.40.50.300">
    <property type="entry name" value="P-loop containing nucleotide triphosphate hydrolases"/>
    <property type="match status" value="2"/>
</dbReference>